<organism evidence="6 7">
    <name type="scientific">Marinomonas polaris DSM 16579</name>
    <dbReference type="NCBI Taxonomy" id="1122206"/>
    <lineage>
        <taxon>Bacteria</taxon>
        <taxon>Pseudomonadati</taxon>
        <taxon>Pseudomonadota</taxon>
        <taxon>Gammaproteobacteria</taxon>
        <taxon>Oceanospirillales</taxon>
        <taxon>Oceanospirillaceae</taxon>
        <taxon>Marinomonas</taxon>
    </lineage>
</organism>
<name>A0A1M5AQH7_9GAMM</name>
<keyword evidence="2" id="KW-0805">Transcription regulation</keyword>
<dbReference type="EMBL" id="FQVF01000007">
    <property type="protein sequence ID" value="SHF32500.1"/>
    <property type="molecule type" value="Genomic_DNA"/>
</dbReference>
<keyword evidence="4" id="KW-0804">Transcription</keyword>
<dbReference type="SUPFAM" id="SSF53850">
    <property type="entry name" value="Periplasmic binding protein-like II"/>
    <property type="match status" value="1"/>
</dbReference>
<dbReference type="Pfam" id="PF03466">
    <property type="entry name" value="LysR_substrate"/>
    <property type="match status" value="1"/>
</dbReference>
<evidence type="ECO:0000313" key="6">
    <source>
        <dbReference type="EMBL" id="SHF32500.1"/>
    </source>
</evidence>
<accession>A0A1M5AQH7</accession>
<reference evidence="7" key="1">
    <citation type="submission" date="2016-11" db="EMBL/GenBank/DDBJ databases">
        <authorList>
            <person name="Varghese N."/>
            <person name="Submissions S."/>
        </authorList>
    </citation>
    <scope>NUCLEOTIDE SEQUENCE [LARGE SCALE GENOMIC DNA]</scope>
    <source>
        <strain evidence="7">DSM 16579</strain>
    </source>
</reference>
<evidence type="ECO:0000256" key="1">
    <source>
        <dbReference type="ARBA" id="ARBA00009437"/>
    </source>
</evidence>
<evidence type="ECO:0000313" key="7">
    <source>
        <dbReference type="Proteomes" id="UP000184517"/>
    </source>
</evidence>
<sequence length="292" mass="32550">MRKPTLDLEALRSFVLGVELGNFAEAAERLNRSTSAVSAHLKKLEAQLEQPIVKRSGRSLVLLPAGEELLSYAKRLLAVNDDAVMALRQPKVSGIVRIGLQEDFGERFLTDMLAQFNRTNPDVVLDVQVSRNRNLIERFQQGKLDLVLLWNNTESVIKNTEVIGQFPMQWIGVPEALADPQMPLSLVLFESPCLLRESAIKALDAKEIPWRVAMSSHSLSGVWSATEAGLGITVRTPAGRPDSLVVLEKEWLPRLPDLMLCLMQADGLNTAAQSLKETVLTELKQTFPRWVY</sequence>
<dbReference type="SUPFAM" id="SSF46785">
    <property type="entry name" value="Winged helix' DNA-binding domain"/>
    <property type="match status" value="1"/>
</dbReference>
<evidence type="ECO:0000256" key="4">
    <source>
        <dbReference type="ARBA" id="ARBA00023163"/>
    </source>
</evidence>
<dbReference type="InterPro" id="IPR000847">
    <property type="entry name" value="LysR_HTH_N"/>
</dbReference>
<dbReference type="RefSeq" id="WP_072839288.1">
    <property type="nucleotide sequence ID" value="NZ_FQVF01000007.1"/>
</dbReference>
<keyword evidence="7" id="KW-1185">Reference proteome</keyword>
<feature type="domain" description="HTH lysR-type" evidence="5">
    <location>
        <begin position="6"/>
        <end position="63"/>
    </location>
</feature>
<comment type="similarity">
    <text evidence="1">Belongs to the LysR transcriptional regulatory family.</text>
</comment>
<evidence type="ECO:0000256" key="3">
    <source>
        <dbReference type="ARBA" id="ARBA00023125"/>
    </source>
</evidence>
<dbReference type="PANTHER" id="PTHR30579:SF7">
    <property type="entry name" value="HTH-TYPE TRANSCRIPTIONAL REGULATOR LRHA-RELATED"/>
    <property type="match status" value="1"/>
</dbReference>
<keyword evidence="3 6" id="KW-0238">DNA-binding</keyword>
<protein>
    <submittedName>
        <fullName evidence="6">DNA-binding transcriptional regulator, LysR family</fullName>
    </submittedName>
</protein>
<dbReference type="InterPro" id="IPR036388">
    <property type="entry name" value="WH-like_DNA-bd_sf"/>
</dbReference>
<dbReference type="Pfam" id="PF00126">
    <property type="entry name" value="HTH_1"/>
    <property type="match status" value="1"/>
</dbReference>
<proteinExistence type="inferred from homology"/>
<dbReference type="InterPro" id="IPR036390">
    <property type="entry name" value="WH_DNA-bd_sf"/>
</dbReference>
<dbReference type="GO" id="GO:0003677">
    <property type="term" value="F:DNA binding"/>
    <property type="evidence" value="ECO:0007669"/>
    <property type="project" value="UniProtKB-KW"/>
</dbReference>
<dbReference type="PANTHER" id="PTHR30579">
    <property type="entry name" value="TRANSCRIPTIONAL REGULATOR"/>
    <property type="match status" value="1"/>
</dbReference>
<dbReference type="GO" id="GO:0003700">
    <property type="term" value="F:DNA-binding transcription factor activity"/>
    <property type="evidence" value="ECO:0007669"/>
    <property type="project" value="InterPro"/>
</dbReference>
<dbReference type="Proteomes" id="UP000184517">
    <property type="component" value="Unassembled WGS sequence"/>
</dbReference>
<dbReference type="InterPro" id="IPR005119">
    <property type="entry name" value="LysR_subst-bd"/>
</dbReference>
<dbReference type="OrthoDB" id="5723059at2"/>
<dbReference type="AlphaFoldDB" id="A0A1M5AQH7"/>
<dbReference type="InterPro" id="IPR050176">
    <property type="entry name" value="LTTR"/>
</dbReference>
<evidence type="ECO:0000256" key="2">
    <source>
        <dbReference type="ARBA" id="ARBA00023015"/>
    </source>
</evidence>
<gene>
    <name evidence="6" type="ORF">SAMN02745753_01696</name>
</gene>
<evidence type="ECO:0000259" key="5">
    <source>
        <dbReference type="PROSITE" id="PS50931"/>
    </source>
</evidence>
<dbReference type="PROSITE" id="PS50931">
    <property type="entry name" value="HTH_LYSR"/>
    <property type="match status" value="1"/>
</dbReference>
<dbReference type="Gene3D" id="3.40.190.10">
    <property type="entry name" value="Periplasmic binding protein-like II"/>
    <property type="match status" value="2"/>
</dbReference>
<dbReference type="STRING" id="1122206.SAMN02745753_01696"/>
<dbReference type="Gene3D" id="1.10.10.10">
    <property type="entry name" value="Winged helix-like DNA-binding domain superfamily/Winged helix DNA-binding domain"/>
    <property type="match status" value="1"/>
</dbReference>